<evidence type="ECO:0000256" key="2">
    <source>
        <dbReference type="ARBA" id="ARBA00011738"/>
    </source>
</evidence>
<dbReference type="Proteomes" id="UP000507222">
    <property type="component" value="Unassembled WGS sequence"/>
</dbReference>
<protein>
    <recommendedName>
        <fullName evidence="4">Dirigent protein</fullName>
    </recommendedName>
</protein>
<keyword evidence="4" id="KW-0732">Signal</keyword>
<comment type="subunit">
    <text evidence="2 4">Homodimer.</text>
</comment>
<evidence type="ECO:0000256" key="4">
    <source>
        <dbReference type="RuleBase" id="RU363099"/>
    </source>
</evidence>
<name>A0A6J5V063_PRUAR</name>
<evidence type="ECO:0000256" key="1">
    <source>
        <dbReference type="ARBA" id="ARBA00010746"/>
    </source>
</evidence>
<dbReference type="Gene3D" id="2.40.480.10">
    <property type="entry name" value="Allene oxide cyclase-like"/>
    <property type="match status" value="1"/>
</dbReference>
<accession>A0A6J5V063</accession>
<dbReference type="PANTHER" id="PTHR21495">
    <property type="entry name" value="NUCLEOPORIN-RELATED"/>
    <property type="match status" value="1"/>
</dbReference>
<comment type="subcellular location">
    <subcellularLocation>
        <location evidence="4">Secreted</location>
        <location evidence="4">Extracellular space</location>
        <location evidence="4">Apoplast</location>
    </subcellularLocation>
</comment>
<keyword evidence="4" id="KW-0052">Apoplast</keyword>
<feature type="signal peptide" evidence="4">
    <location>
        <begin position="1"/>
        <end position="28"/>
    </location>
</feature>
<proteinExistence type="inferred from homology"/>
<organism evidence="5 6">
    <name type="scientific">Prunus armeniaca</name>
    <name type="common">Apricot</name>
    <name type="synonym">Armeniaca vulgaris</name>
    <dbReference type="NCBI Taxonomy" id="36596"/>
    <lineage>
        <taxon>Eukaryota</taxon>
        <taxon>Viridiplantae</taxon>
        <taxon>Streptophyta</taxon>
        <taxon>Embryophyta</taxon>
        <taxon>Tracheophyta</taxon>
        <taxon>Spermatophyta</taxon>
        <taxon>Magnoliopsida</taxon>
        <taxon>eudicotyledons</taxon>
        <taxon>Gunneridae</taxon>
        <taxon>Pentapetalae</taxon>
        <taxon>rosids</taxon>
        <taxon>fabids</taxon>
        <taxon>Rosales</taxon>
        <taxon>Rosaceae</taxon>
        <taxon>Amygdaloideae</taxon>
        <taxon>Amygdaleae</taxon>
        <taxon>Prunus</taxon>
    </lineage>
</organism>
<gene>
    <name evidence="5" type="ORF">CURHAP_LOCUS34821</name>
</gene>
<dbReference type="GO" id="GO:0009699">
    <property type="term" value="P:phenylpropanoid biosynthetic process"/>
    <property type="evidence" value="ECO:0007669"/>
    <property type="project" value="UniProtKB-ARBA"/>
</dbReference>
<reference evidence="5 6" key="1">
    <citation type="submission" date="2020-05" db="EMBL/GenBank/DDBJ databases">
        <authorList>
            <person name="Campoy J."/>
            <person name="Schneeberger K."/>
            <person name="Spophaly S."/>
        </authorList>
    </citation>
    <scope>NUCLEOTIDE SEQUENCE [LARGE SCALE GENOMIC DNA]</scope>
    <source>
        <strain evidence="5">PruArmRojPasFocal</strain>
    </source>
</reference>
<dbReference type="InterPro" id="IPR044859">
    <property type="entry name" value="Allene_oxi_cyc_Dirigent"/>
</dbReference>
<dbReference type="AlphaFoldDB" id="A0A6J5V063"/>
<dbReference type="EMBL" id="CAEKDK010000006">
    <property type="protein sequence ID" value="CAB4281692.1"/>
    <property type="molecule type" value="Genomic_DNA"/>
</dbReference>
<evidence type="ECO:0000256" key="3">
    <source>
        <dbReference type="ARBA" id="ARBA00022525"/>
    </source>
</evidence>
<dbReference type="Pfam" id="PF03018">
    <property type="entry name" value="Dirigent"/>
    <property type="match status" value="1"/>
</dbReference>
<dbReference type="InterPro" id="IPR004265">
    <property type="entry name" value="Dirigent"/>
</dbReference>
<sequence>MARISPILAFQLIISSLFSSFAMIPVSGENHGFVGSIDPKLFGLQKEKRTHIRLYWHDILNGPHPSAIDVVPSPTKSPTNFGLVRMFDNALTKGPELSSELVARAQGFYASAAQKELSLLMVQNFAFVQGEFNGSTISLLGRNSIFNKVRELPVVGGSGAFRFARGYAEATTHTFDGTTTGYMCCITDHGIWEVHSMTCCIFLEINQIK</sequence>
<evidence type="ECO:0000313" key="5">
    <source>
        <dbReference type="EMBL" id="CAB4281692.1"/>
    </source>
</evidence>
<feature type="chain" id="PRO_5027159233" description="Dirigent protein" evidence="4">
    <location>
        <begin position="29"/>
        <end position="209"/>
    </location>
</feature>
<comment type="function">
    <text evidence="4">Dirigent proteins impart stereoselectivity on the phenoxy radical-coupling reaction, yielding optically active lignans from two molecules of coniferyl alcohol in the biosynthesis of lignans, flavonolignans, and alkaloids and thus plays a central role in plant secondary metabolism.</text>
</comment>
<evidence type="ECO:0000313" key="6">
    <source>
        <dbReference type="Proteomes" id="UP000507222"/>
    </source>
</evidence>
<dbReference type="GO" id="GO:0048046">
    <property type="term" value="C:apoplast"/>
    <property type="evidence" value="ECO:0007669"/>
    <property type="project" value="UniProtKB-SubCell"/>
</dbReference>
<keyword evidence="3 4" id="KW-0964">Secreted</keyword>
<comment type="similarity">
    <text evidence="1 4">Belongs to the plant dirigent protein family.</text>
</comment>